<dbReference type="InterPro" id="IPR050090">
    <property type="entry name" value="Tyrosine_recombinase_XerCD"/>
</dbReference>
<dbReference type="PROSITE" id="PS51900">
    <property type="entry name" value="CB"/>
    <property type="match status" value="1"/>
</dbReference>
<evidence type="ECO:0000259" key="5">
    <source>
        <dbReference type="PROSITE" id="PS51900"/>
    </source>
</evidence>
<protein>
    <submittedName>
        <fullName evidence="6">Integrase</fullName>
    </submittedName>
</protein>
<keyword evidence="1 3" id="KW-0238">DNA-binding</keyword>
<dbReference type="Gene3D" id="1.10.150.130">
    <property type="match status" value="1"/>
</dbReference>
<name>A0A074LIH7_9BACL</name>
<keyword evidence="7" id="KW-1185">Reference proteome</keyword>
<dbReference type="CDD" id="cd00397">
    <property type="entry name" value="DNA_BRE_C"/>
    <property type="match status" value="1"/>
</dbReference>
<gene>
    <name evidence="6" type="ORF">EL26_17735</name>
</gene>
<dbReference type="EMBL" id="JMIR01000029">
    <property type="protein sequence ID" value="KEO82011.1"/>
    <property type="molecule type" value="Genomic_DNA"/>
</dbReference>
<dbReference type="PROSITE" id="PS51898">
    <property type="entry name" value="TYR_RECOMBINASE"/>
    <property type="match status" value="1"/>
</dbReference>
<dbReference type="Pfam" id="PF13102">
    <property type="entry name" value="Phage_int_SAM_5"/>
    <property type="match status" value="1"/>
</dbReference>
<dbReference type="eggNOG" id="COG4974">
    <property type="taxonomic scope" value="Bacteria"/>
</dbReference>
<organism evidence="6 7">
    <name type="scientific">Tumebacillus flagellatus</name>
    <dbReference type="NCBI Taxonomy" id="1157490"/>
    <lineage>
        <taxon>Bacteria</taxon>
        <taxon>Bacillati</taxon>
        <taxon>Bacillota</taxon>
        <taxon>Bacilli</taxon>
        <taxon>Bacillales</taxon>
        <taxon>Alicyclobacillaceae</taxon>
        <taxon>Tumebacillus</taxon>
    </lineage>
</organism>
<dbReference type="InterPro" id="IPR013762">
    <property type="entry name" value="Integrase-like_cat_sf"/>
</dbReference>
<dbReference type="InterPro" id="IPR010998">
    <property type="entry name" value="Integrase_recombinase_N"/>
</dbReference>
<evidence type="ECO:0000256" key="3">
    <source>
        <dbReference type="PROSITE-ProRule" id="PRU01248"/>
    </source>
</evidence>
<dbReference type="RefSeq" id="WP_038091552.1">
    <property type="nucleotide sequence ID" value="NZ_JMIR01000029.1"/>
</dbReference>
<proteinExistence type="predicted"/>
<accession>A0A074LIH7</accession>
<dbReference type="GO" id="GO:0015074">
    <property type="term" value="P:DNA integration"/>
    <property type="evidence" value="ECO:0007669"/>
    <property type="project" value="InterPro"/>
</dbReference>
<comment type="caution">
    <text evidence="6">The sequence shown here is derived from an EMBL/GenBank/DDBJ whole genome shotgun (WGS) entry which is preliminary data.</text>
</comment>
<sequence>MYRATASKRKGTRLNTSLSNQRKQIEALTLVEIFERFMVQKHTEGLAIRTVEEYHQHFGYLLEYLTQDISCEEITSDMFRGYIEWMLHDRGLSPVTVNVRIRTMRALVRFAYGEGYLSTPVHEKVKTLKTEEDTIESLTPAEVKVLLNAIDTSTFAGFRDYVMVCVLFDSMVRISELLTIRRSNVNLKEGTIKLEAHETKTRRARTVPISSKTSKLLADYINESEEFGEELLFLTYDGRTVLANSWRRRLTEYGEIAGIQNKRVSPHTFRHTGALLYILNGGDPFSLQRILGHSDMSMVRKYIQMTNSDVKRQHNSFSPLKNIKV</sequence>
<dbReference type="PANTHER" id="PTHR30349">
    <property type="entry name" value="PHAGE INTEGRASE-RELATED"/>
    <property type="match status" value="1"/>
</dbReference>
<dbReference type="Gene3D" id="1.10.443.10">
    <property type="entry name" value="Intergrase catalytic core"/>
    <property type="match status" value="1"/>
</dbReference>
<dbReference type="GO" id="GO:0003677">
    <property type="term" value="F:DNA binding"/>
    <property type="evidence" value="ECO:0007669"/>
    <property type="project" value="UniProtKB-UniRule"/>
</dbReference>
<dbReference type="GO" id="GO:0006310">
    <property type="term" value="P:DNA recombination"/>
    <property type="evidence" value="ECO:0007669"/>
    <property type="project" value="UniProtKB-KW"/>
</dbReference>
<dbReference type="InterPro" id="IPR044068">
    <property type="entry name" value="CB"/>
</dbReference>
<dbReference type="Pfam" id="PF00589">
    <property type="entry name" value="Phage_integrase"/>
    <property type="match status" value="1"/>
</dbReference>
<evidence type="ECO:0000313" key="7">
    <source>
        <dbReference type="Proteomes" id="UP000027931"/>
    </source>
</evidence>
<dbReference type="InterPro" id="IPR011010">
    <property type="entry name" value="DNA_brk_join_enz"/>
</dbReference>
<evidence type="ECO:0000256" key="1">
    <source>
        <dbReference type="ARBA" id="ARBA00023125"/>
    </source>
</evidence>
<dbReference type="InterPro" id="IPR002104">
    <property type="entry name" value="Integrase_catalytic"/>
</dbReference>
<reference evidence="6 7" key="1">
    <citation type="journal article" date="2013" name="Int. J. Syst. Evol. Microbiol.">
        <title>Tumebacillus flagellatus sp. nov., an alpha-amylase/pullulanase-producing bacterium isolated from cassava wastewater.</title>
        <authorList>
            <person name="Wang Q."/>
            <person name="Xie N."/>
            <person name="Qin Y."/>
            <person name="Shen N."/>
            <person name="Zhu J."/>
            <person name="Mi H."/>
            <person name="Huang R."/>
        </authorList>
    </citation>
    <scope>NUCLEOTIDE SEQUENCE [LARGE SCALE GENOMIC DNA]</scope>
    <source>
        <strain evidence="6 7">GST4</strain>
    </source>
</reference>
<evidence type="ECO:0000259" key="4">
    <source>
        <dbReference type="PROSITE" id="PS51898"/>
    </source>
</evidence>
<feature type="domain" description="Core-binding (CB)" evidence="5">
    <location>
        <begin position="28"/>
        <end position="112"/>
    </location>
</feature>
<keyword evidence="2" id="KW-0233">DNA recombination</keyword>
<dbReference type="STRING" id="1157490.EL26_17735"/>
<dbReference type="Proteomes" id="UP000027931">
    <property type="component" value="Unassembled WGS sequence"/>
</dbReference>
<feature type="domain" description="Tyr recombinase" evidence="4">
    <location>
        <begin position="133"/>
        <end position="315"/>
    </location>
</feature>
<dbReference type="AlphaFoldDB" id="A0A074LIH7"/>
<dbReference type="SUPFAM" id="SSF56349">
    <property type="entry name" value="DNA breaking-rejoining enzymes"/>
    <property type="match status" value="1"/>
</dbReference>
<evidence type="ECO:0000256" key="2">
    <source>
        <dbReference type="ARBA" id="ARBA00023172"/>
    </source>
</evidence>
<evidence type="ECO:0000313" key="6">
    <source>
        <dbReference type="EMBL" id="KEO82011.1"/>
    </source>
</evidence>
<dbReference type="OrthoDB" id="107900at2"/>
<dbReference type="InterPro" id="IPR025269">
    <property type="entry name" value="SAM-like_dom"/>
</dbReference>